<protein>
    <submittedName>
        <fullName evidence="3">Putative NADP-dependent mannitol dehydrogenase</fullName>
    </submittedName>
</protein>
<dbReference type="SUPFAM" id="SSF51735">
    <property type="entry name" value="NAD(P)-binding Rossmann-fold domains"/>
    <property type="match status" value="1"/>
</dbReference>
<dbReference type="GeneID" id="25408385"/>
<dbReference type="RefSeq" id="XP_013431608.1">
    <property type="nucleotide sequence ID" value="XM_013576154.1"/>
</dbReference>
<dbReference type="HOGENOM" id="CLU_010194_1_1_1"/>
<organism evidence="3 4">
    <name type="scientific">Aureobasidium namibiae CBS 147.97</name>
    <dbReference type="NCBI Taxonomy" id="1043004"/>
    <lineage>
        <taxon>Eukaryota</taxon>
        <taxon>Fungi</taxon>
        <taxon>Dikarya</taxon>
        <taxon>Ascomycota</taxon>
        <taxon>Pezizomycotina</taxon>
        <taxon>Dothideomycetes</taxon>
        <taxon>Dothideomycetidae</taxon>
        <taxon>Dothideales</taxon>
        <taxon>Saccotheciaceae</taxon>
        <taxon>Aureobasidium</taxon>
    </lineage>
</organism>
<name>A0A074X3D8_9PEZI</name>
<dbReference type="GO" id="GO:0016616">
    <property type="term" value="F:oxidoreductase activity, acting on the CH-OH group of donors, NAD or NADP as acceptor"/>
    <property type="evidence" value="ECO:0007669"/>
    <property type="project" value="UniProtKB-ARBA"/>
</dbReference>
<dbReference type="AlphaFoldDB" id="A0A074X3D8"/>
<dbReference type="Pfam" id="PF13561">
    <property type="entry name" value="adh_short_C2"/>
    <property type="match status" value="1"/>
</dbReference>
<dbReference type="STRING" id="1043004.A0A074X3D8"/>
<dbReference type="Proteomes" id="UP000027730">
    <property type="component" value="Unassembled WGS sequence"/>
</dbReference>
<dbReference type="EMBL" id="KL584702">
    <property type="protein sequence ID" value="KEQ78274.1"/>
    <property type="molecule type" value="Genomic_DNA"/>
</dbReference>
<dbReference type="OrthoDB" id="417891at2759"/>
<evidence type="ECO:0000313" key="4">
    <source>
        <dbReference type="Proteomes" id="UP000027730"/>
    </source>
</evidence>
<dbReference type="PANTHER" id="PTHR43008">
    <property type="entry name" value="BENZIL REDUCTASE"/>
    <property type="match status" value="1"/>
</dbReference>
<comment type="similarity">
    <text evidence="1">Belongs to the short-chain dehydrogenases/reductases (SDR) family.</text>
</comment>
<keyword evidence="2" id="KW-0560">Oxidoreductase</keyword>
<dbReference type="InterPro" id="IPR002347">
    <property type="entry name" value="SDR_fam"/>
</dbReference>
<sequence>MTRSSILPTDSYLTSNVKDLMSLQDCVVVTTGAAKGIGLALAFGVAEAGGKVAIIDASPEPSENYNRLQDICSGLRYYQSDVTDYDRLSSTFGDIVADFKRIDGVITAAGICPDEPFLERSPSSVKKCVEINVLGTYYSAQLAARQMDQFTSDYCMSKGGVLALTKQLGVELAHHRVRVNCISPG</sequence>
<keyword evidence="4" id="KW-1185">Reference proteome</keyword>
<evidence type="ECO:0000256" key="1">
    <source>
        <dbReference type="ARBA" id="ARBA00006484"/>
    </source>
</evidence>
<dbReference type="Pfam" id="PF00106">
    <property type="entry name" value="adh_short"/>
    <property type="match status" value="1"/>
</dbReference>
<dbReference type="InterPro" id="IPR036291">
    <property type="entry name" value="NAD(P)-bd_dom_sf"/>
</dbReference>
<dbReference type="PRINTS" id="PR00081">
    <property type="entry name" value="GDHRDH"/>
</dbReference>
<gene>
    <name evidence="3" type="ORF">M436DRAFT_35078</name>
</gene>
<evidence type="ECO:0000256" key="2">
    <source>
        <dbReference type="ARBA" id="ARBA00023002"/>
    </source>
</evidence>
<accession>A0A074X3D8</accession>
<proteinExistence type="inferred from homology"/>
<dbReference type="Gene3D" id="3.40.50.720">
    <property type="entry name" value="NAD(P)-binding Rossmann-like Domain"/>
    <property type="match status" value="1"/>
</dbReference>
<dbReference type="GO" id="GO:0050664">
    <property type="term" value="F:oxidoreductase activity, acting on NAD(P)H, oxygen as acceptor"/>
    <property type="evidence" value="ECO:0007669"/>
    <property type="project" value="TreeGrafter"/>
</dbReference>
<evidence type="ECO:0000313" key="3">
    <source>
        <dbReference type="EMBL" id="KEQ78274.1"/>
    </source>
</evidence>
<dbReference type="PANTHER" id="PTHR43008:SF4">
    <property type="entry name" value="CHAIN DEHYDROGENASE, PUTATIVE (AFU_ORTHOLOGUE AFUA_4G08710)-RELATED"/>
    <property type="match status" value="1"/>
</dbReference>
<reference evidence="3 4" key="1">
    <citation type="journal article" date="2014" name="BMC Genomics">
        <title>Genome sequencing of four Aureobasidium pullulans varieties: biotechnological potential, stress tolerance, and description of new species.</title>
        <authorList>
            <person name="Gostin Ar C."/>
            <person name="Ohm R.A."/>
            <person name="Kogej T."/>
            <person name="Sonjak S."/>
            <person name="Turk M."/>
            <person name="Zajc J."/>
            <person name="Zalar P."/>
            <person name="Grube M."/>
            <person name="Sun H."/>
            <person name="Han J."/>
            <person name="Sharma A."/>
            <person name="Chiniquy J."/>
            <person name="Ngan C.Y."/>
            <person name="Lipzen A."/>
            <person name="Barry K."/>
            <person name="Grigoriev I.V."/>
            <person name="Gunde-Cimerman N."/>
        </authorList>
    </citation>
    <scope>NUCLEOTIDE SEQUENCE [LARGE SCALE GENOMIC DNA]</scope>
    <source>
        <strain evidence="3 4">CBS 147.97</strain>
    </source>
</reference>